<evidence type="ECO:0000256" key="4">
    <source>
        <dbReference type="ARBA" id="ARBA00022475"/>
    </source>
</evidence>
<evidence type="ECO:0000256" key="2">
    <source>
        <dbReference type="ARBA" id="ARBA00009773"/>
    </source>
</evidence>
<keyword evidence="10" id="KW-1185">Reference proteome</keyword>
<protein>
    <submittedName>
        <fullName evidence="9">AI-2E family transporter</fullName>
    </submittedName>
</protein>
<evidence type="ECO:0000313" key="9">
    <source>
        <dbReference type="EMBL" id="MPQ44147.1"/>
    </source>
</evidence>
<dbReference type="PANTHER" id="PTHR21716">
    <property type="entry name" value="TRANSMEMBRANE PROTEIN"/>
    <property type="match status" value="1"/>
</dbReference>
<gene>
    <name evidence="9" type="ORF">GBZ86_10275</name>
</gene>
<feature type="transmembrane region" description="Helical" evidence="8">
    <location>
        <begin position="12"/>
        <end position="31"/>
    </location>
</feature>
<organism evidence="9 10">
    <name type="scientific">Clostridium tarantellae</name>
    <dbReference type="NCBI Taxonomy" id="39493"/>
    <lineage>
        <taxon>Bacteria</taxon>
        <taxon>Bacillati</taxon>
        <taxon>Bacillota</taxon>
        <taxon>Clostridia</taxon>
        <taxon>Eubacteriales</taxon>
        <taxon>Clostridiaceae</taxon>
        <taxon>Clostridium</taxon>
    </lineage>
</organism>
<dbReference type="GO" id="GO:0055085">
    <property type="term" value="P:transmembrane transport"/>
    <property type="evidence" value="ECO:0007669"/>
    <property type="project" value="TreeGrafter"/>
</dbReference>
<evidence type="ECO:0000313" key="10">
    <source>
        <dbReference type="Proteomes" id="UP000430345"/>
    </source>
</evidence>
<evidence type="ECO:0000256" key="7">
    <source>
        <dbReference type="ARBA" id="ARBA00023136"/>
    </source>
</evidence>
<feature type="transmembrane region" description="Helical" evidence="8">
    <location>
        <begin position="37"/>
        <end position="62"/>
    </location>
</feature>
<comment type="similarity">
    <text evidence="2">Belongs to the autoinducer-2 exporter (AI-2E) (TC 2.A.86) family.</text>
</comment>
<feature type="transmembrane region" description="Helical" evidence="8">
    <location>
        <begin position="346"/>
        <end position="367"/>
    </location>
</feature>
<name>A0A6I1MPT3_9CLOT</name>
<keyword evidence="6 8" id="KW-1133">Transmembrane helix</keyword>
<evidence type="ECO:0000256" key="6">
    <source>
        <dbReference type="ARBA" id="ARBA00022989"/>
    </source>
</evidence>
<keyword evidence="3" id="KW-0813">Transport</keyword>
<evidence type="ECO:0000256" key="8">
    <source>
        <dbReference type="SAM" id="Phobius"/>
    </source>
</evidence>
<proteinExistence type="inferred from homology"/>
<dbReference type="Pfam" id="PF01594">
    <property type="entry name" value="AI-2E_transport"/>
    <property type="match status" value="1"/>
</dbReference>
<dbReference type="PANTHER" id="PTHR21716:SF53">
    <property type="entry name" value="PERMEASE PERM-RELATED"/>
    <property type="match status" value="1"/>
</dbReference>
<evidence type="ECO:0000256" key="3">
    <source>
        <dbReference type="ARBA" id="ARBA00022448"/>
    </source>
</evidence>
<dbReference type="OrthoDB" id="9793390at2"/>
<keyword evidence="4" id="KW-1003">Cell membrane</keyword>
<dbReference type="EMBL" id="WHJC01000160">
    <property type="protein sequence ID" value="MPQ44147.1"/>
    <property type="molecule type" value="Genomic_DNA"/>
</dbReference>
<sequence length="382" mass="42641">MKFKNTRIKWNFLIATYIVVLAYVLMNLSTVSKGTGYIFSVIKPFVVAIGIAFVLNIPMKFFENKVLKSLEKCKKKWIRGLRRPLAIVISIILIVALFMGVIIFVIPQLSESISSLVDVIPKSVKRFEEMISNTMGNAVILGDIISEVLKMWKEILKVLGQVTGSMISKALDITIGVTSTIVDFFLSLVLAIYMLASKENLIMQIKKTMYAFLNKEKVNKIMEVSYIAQFKFTRFIVGQCTEACIIGCLCFIGMTIFSFPYALLISVLIGTTALIPILGAFIGTIPAAFIILMISPIKAFWFIIFIIVMQQIEGNLIYPRVVGNSIGLTGIWIMFAMMVGGSMFGIMGMLIGVPLFGVIYTVLSIIINKRLKNKQIDINNIK</sequence>
<evidence type="ECO:0000256" key="5">
    <source>
        <dbReference type="ARBA" id="ARBA00022692"/>
    </source>
</evidence>
<dbReference type="GO" id="GO:0005886">
    <property type="term" value="C:plasma membrane"/>
    <property type="evidence" value="ECO:0007669"/>
    <property type="project" value="UniProtKB-SubCell"/>
</dbReference>
<dbReference type="Proteomes" id="UP000430345">
    <property type="component" value="Unassembled WGS sequence"/>
</dbReference>
<reference evidence="9 10" key="1">
    <citation type="submission" date="2019-10" db="EMBL/GenBank/DDBJ databases">
        <title>The Genome Sequence of Clostridium tarantellae Isolated from Fish Brain.</title>
        <authorList>
            <person name="Bano L."/>
            <person name="Kiel M."/>
            <person name="Sales G."/>
            <person name="Doxey A.C."/>
            <person name="Mansfield M.J."/>
            <person name="Schiavone M."/>
            <person name="Rossetto O."/>
            <person name="Pirazzini M."/>
            <person name="Dobrindt U."/>
            <person name="Montecucco C."/>
        </authorList>
    </citation>
    <scope>NUCLEOTIDE SEQUENCE [LARGE SCALE GENOMIC DNA]</scope>
    <source>
        <strain evidence="9 10">DSM 3997</strain>
    </source>
</reference>
<accession>A0A6I1MPT3</accession>
<feature type="transmembrane region" description="Helical" evidence="8">
    <location>
        <begin position="173"/>
        <end position="196"/>
    </location>
</feature>
<dbReference type="RefSeq" id="WP_152890368.1">
    <property type="nucleotide sequence ID" value="NZ_WHJC01000160.1"/>
</dbReference>
<feature type="transmembrane region" description="Helical" evidence="8">
    <location>
        <begin position="321"/>
        <end position="340"/>
    </location>
</feature>
<feature type="transmembrane region" description="Helical" evidence="8">
    <location>
        <begin position="83"/>
        <end position="106"/>
    </location>
</feature>
<evidence type="ECO:0000256" key="1">
    <source>
        <dbReference type="ARBA" id="ARBA00004651"/>
    </source>
</evidence>
<comment type="subcellular location">
    <subcellularLocation>
        <location evidence="1">Cell membrane</location>
        <topology evidence="1">Multi-pass membrane protein</topology>
    </subcellularLocation>
</comment>
<dbReference type="AlphaFoldDB" id="A0A6I1MPT3"/>
<dbReference type="InterPro" id="IPR002549">
    <property type="entry name" value="AI-2E-like"/>
</dbReference>
<keyword evidence="5 8" id="KW-0812">Transmembrane</keyword>
<feature type="transmembrane region" description="Helical" evidence="8">
    <location>
        <begin position="288"/>
        <end position="309"/>
    </location>
</feature>
<keyword evidence="7 8" id="KW-0472">Membrane</keyword>
<comment type="caution">
    <text evidence="9">The sequence shown here is derived from an EMBL/GenBank/DDBJ whole genome shotgun (WGS) entry which is preliminary data.</text>
</comment>